<dbReference type="Proteomes" id="UP001620405">
    <property type="component" value="Unassembled WGS sequence"/>
</dbReference>
<organism evidence="7 8">
    <name type="scientific">Dyella lipolytica</name>
    <dbReference type="NCBI Taxonomy" id="1867835"/>
    <lineage>
        <taxon>Bacteria</taxon>
        <taxon>Pseudomonadati</taxon>
        <taxon>Pseudomonadota</taxon>
        <taxon>Gammaproteobacteria</taxon>
        <taxon>Lysobacterales</taxon>
        <taxon>Rhodanobacteraceae</taxon>
        <taxon>Dyella</taxon>
    </lineage>
</organism>
<evidence type="ECO:0000313" key="7">
    <source>
        <dbReference type="EMBL" id="MFK2874484.1"/>
    </source>
</evidence>
<protein>
    <submittedName>
        <fullName evidence="7">Mov34/MPN/PAD-1 family protein</fullName>
    </submittedName>
</protein>
<accession>A0ABW8IZZ3</accession>
<keyword evidence="8" id="KW-1185">Reference proteome</keyword>
<dbReference type="Gene3D" id="3.40.140.10">
    <property type="entry name" value="Cytidine Deaminase, domain 2"/>
    <property type="match status" value="1"/>
</dbReference>
<name>A0ABW8IZZ3_9GAMM</name>
<comment type="caution">
    <text evidence="7">The sequence shown here is derived from an EMBL/GenBank/DDBJ whole genome shotgun (WGS) entry which is preliminary data.</text>
</comment>
<evidence type="ECO:0000256" key="1">
    <source>
        <dbReference type="ARBA" id="ARBA00022670"/>
    </source>
</evidence>
<reference evidence="7 8" key="1">
    <citation type="submission" date="2020-10" db="EMBL/GenBank/DDBJ databases">
        <title>Phylogeny of dyella-like bacteria.</title>
        <authorList>
            <person name="Fu J."/>
        </authorList>
    </citation>
    <scope>NUCLEOTIDE SEQUENCE [LARGE SCALE GENOMIC DNA]</scope>
    <source>
        <strain evidence="7 8">DHOB07</strain>
    </source>
</reference>
<dbReference type="InterPro" id="IPR028090">
    <property type="entry name" value="JAB_dom_prok"/>
</dbReference>
<evidence type="ECO:0000259" key="6">
    <source>
        <dbReference type="Pfam" id="PF14464"/>
    </source>
</evidence>
<evidence type="ECO:0000256" key="4">
    <source>
        <dbReference type="ARBA" id="ARBA00022833"/>
    </source>
</evidence>
<keyword evidence="2" id="KW-0479">Metal-binding</keyword>
<keyword evidence="1" id="KW-0645">Protease</keyword>
<evidence type="ECO:0000313" key="8">
    <source>
        <dbReference type="Proteomes" id="UP001620405"/>
    </source>
</evidence>
<keyword evidence="3" id="KW-0378">Hydrolase</keyword>
<gene>
    <name evidence="7" type="ORF">ISP13_13150</name>
</gene>
<keyword evidence="5" id="KW-0482">Metalloprotease</keyword>
<feature type="domain" description="JAB" evidence="6">
    <location>
        <begin position="12"/>
        <end position="99"/>
    </location>
</feature>
<sequence>MSTVFQCPVSIVAETISHLQEGAKRNCETVVLWLGRDVGESIQITDVYLPQQEVSIDYFRIPASSMRLLMAELRRSRTKIVAQVHSHPGLAFHSSADDAWAVVRHIGALSLVLPRFASDTCVADFSKKAAVYQLDATDNWREVQFDHVLQIVK</sequence>
<evidence type="ECO:0000256" key="5">
    <source>
        <dbReference type="ARBA" id="ARBA00023049"/>
    </source>
</evidence>
<dbReference type="EMBL" id="JADIKG010000012">
    <property type="protein sequence ID" value="MFK2874484.1"/>
    <property type="molecule type" value="Genomic_DNA"/>
</dbReference>
<keyword evidence="4" id="KW-0862">Zinc</keyword>
<dbReference type="Pfam" id="PF14464">
    <property type="entry name" value="Prok-JAB"/>
    <property type="match status" value="1"/>
</dbReference>
<evidence type="ECO:0000256" key="2">
    <source>
        <dbReference type="ARBA" id="ARBA00022723"/>
    </source>
</evidence>
<evidence type="ECO:0000256" key="3">
    <source>
        <dbReference type="ARBA" id="ARBA00022801"/>
    </source>
</evidence>
<dbReference type="RefSeq" id="WP_284401892.1">
    <property type="nucleotide sequence ID" value="NZ_BSNQ01000009.1"/>
</dbReference>
<proteinExistence type="predicted"/>
<dbReference type="SUPFAM" id="SSF102712">
    <property type="entry name" value="JAB1/MPN domain"/>
    <property type="match status" value="1"/>
</dbReference>